<comment type="subcellular location">
    <subcellularLocation>
        <location evidence="1">Cell membrane</location>
        <topology evidence="1">Multi-pass membrane protein</topology>
    </subcellularLocation>
</comment>
<feature type="transmembrane region" description="Helical" evidence="6">
    <location>
        <begin position="12"/>
        <end position="31"/>
    </location>
</feature>
<dbReference type="InterPro" id="IPR008457">
    <property type="entry name" value="Cu-R_CopD_dom"/>
</dbReference>
<keyword evidence="4 6" id="KW-1133">Transmembrane helix</keyword>
<protein>
    <submittedName>
        <fullName evidence="8">Copper resistance D family protein</fullName>
    </submittedName>
</protein>
<feature type="transmembrane region" description="Helical" evidence="6">
    <location>
        <begin position="43"/>
        <end position="66"/>
    </location>
</feature>
<evidence type="ECO:0000256" key="3">
    <source>
        <dbReference type="ARBA" id="ARBA00022692"/>
    </source>
</evidence>
<name>A0A437N3T8_9SPHN</name>
<dbReference type="OrthoDB" id="6053803at2"/>
<feature type="transmembrane region" description="Helical" evidence="6">
    <location>
        <begin position="119"/>
        <end position="135"/>
    </location>
</feature>
<feature type="transmembrane region" description="Helical" evidence="6">
    <location>
        <begin position="155"/>
        <end position="178"/>
    </location>
</feature>
<evidence type="ECO:0000259" key="7">
    <source>
        <dbReference type="Pfam" id="PF05425"/>
    </source>
</evidence>
<keyword evidence="9" id="KW-1185">Reference proteome</keyword>
<keyword evidence="3 6" id="KW-0812">Transmembrane</keyword>
<dbReference type="PANTHER" id="PTHR34820">
    <property type="entry name" value="INNER MEMBRANE PROTEIN YEBZ"/>
    <property type="match status" value="1"/>
</dbReference>
<gene>
    <name evidence="8" type="ORF">EOE18_10435</name>
</gene>
<feature type="domain" description="Copper resistance protein D" evidence="7">
    <location>
        <begin position="191"/>
        <end position="298"/>
    </location>
</feature>
<dbReference type="GO" id="GO:0006825">
    <property type="term" value="P:copper ion transport"/>
    <property type="evidence" value="ECO:0007669"/>
    <property type="project" value="InterPro"/>
</dbReference>
<dbReference type="EMBL" id="SACO01000007">
    <property type="protein sequence ID" value="RVU04588.1"/>
    <property type="molecule type" value="Genomic_DNA"/>
</dbReference>
<feature type="transmembrane region" description="Helical" evidence="6">
    <location>
        <begin position="190"/>
        <end position="212"/>
    </location>
</feature>
<feature type="transmembrane region" description="Helical" evidence="6">
    <location>
        <begin position="232"/>
        <end position="252"/>
    </location>
</feature>
<evidence type="ECO:0000256" key="4">
    <source>
        <dbReference type="ARBA" id="ARBA00022989"/>
    </source>
</evidence>
<reference evidence="8 9" key="1">
    <citation type="submission" date="2019-01" db="EMBL/GenBank/DDBJ databases">
        <authorList>
            <person name="Chen W.-M."/>
        </authorList>
    </citation>
    <scope>NUCLEOTIDE SEQUENCE [LARGE SCALE GENOMIC DNA]</scope>
    <source>
        <strain evidence="8 9">FSY-9</strain>
    </source>
</reference>
<dbReference type="InterPro" id="IPR032694">
    <property type="entry name" value="CopC/D"/>
</dbReference>
<evidence type="ECO:0000256" key="1">
    <source>
        <dbReference type="ARBA" id="ARBA00004651"/>
    </source>
</evidence>
<feature type="transmembrane region" description="Helical" evidence="6">
    <location>
        <begin position="281"/>
        <end position="304"/>
    </location>
</feature>
<feature type="transmembrane region" description="Helical" evidence="6">
    <location>
        <begin position="92"/>
        <end position="112"/>
    </location>
</feature>
<comment type="caution">
    <text evidence="8">The sequence shown here is derived from an EMBL/GenBank/DDBJ whole genome shotgun (WGS) entry which is preliminary data.</text>
</comment>
<evidence type="ECO:0000313" key="8">
    <source>
        <dbReference type="EMBL" id="RVU04588.1"/>
    </source>
</evidence>
<dbReference type="AlphaFoldDB" id="A0A437N3T8"/>
<sequence>MADWEIIGLRWVLYLSLALVTGLPIFARLSRSDDLPNASVPQAWIVLVLALCAMCLSVLGFAMQVATMTGSTLFDVDATIVSSLLDQTSLGLALKVRLFAILAAAILAAAALARHSAGWFLQAMAGAVALGTLAWSGHGAATDGPGGWVHLVADIIHLIAAAAWIGALLGFLSMLNAVRRRQDSAASATYRALANFAATGSVLVSVLILTGLTNGWYILKEGSLRDALFAPYAQLLILKLILFAVMLGLASLNRFRLTPALRDALKRREEGSAIENLRRSIILELTAGVVILFLVAWLGTLAPFPSIQ</sequence>
<dbReference type="Proteomes" id="UP000282837">
    <property type="component" value="Unassembled WGS sequence"/>
</dbReference>
<dbReference type="NCBIfam" id="NF033808">
    <property type="entry name" value="copper_CopD"/>
    <property type="match status" value="1"/>
</dbReference>
<evidence type="ECO:0000313" key="9">
    <source>
        <dbReference type="Proteomes" id="UP000282837"/>
    </source>
</evidence>
<dbReference type="GO" id="GO:0005886">
    <property type="term" value="C:plasma membrane"/>
    <property type="evidence" value="ECO:0007669"/>
    <property type="project" value="UniProtKB-SubCell"/>
</dbReference>
<evidence type="ECO:0000256" key="5">
    <source>
        <dbReference type="ARBA" id="ARBA00023136"/>
    </source>
</evidence>
<evidence type="ECO:0000256" key="6">
    <source>
        <dbReference type="SAM" id="Phobius"/>
    </source>
</evidence>
<dbReference type="RefSeq" id="WP_127709237.1">
    <property type="nucleotide sequence ID" value="NZ_SACO01000007.1"/>
</dbReference>
<dbReference type="PANTHER" id="PTHR34820:SF4">
    <property type="entry name" value="INNER MEMBRANE PROTEIN YEBZ"/>
    <property type="match status" value="1"/>
</dbReference>
<dbReference type="InterPro" id="IPR047689">
    <property type="entry name" value="CopD"/>
</dbReference>
<accession>A0A437N3T8</accession>
<dbReference type="Pfam" id="PF05425">
    <property type="entry name" value="CopD"/>
    <property type="match status" value="1"/>
</dbReference>
<proteinExistence type="predicted"/>
<organism evidence="8 9">
    <name type="scientific">Novosphingobium umbonatum</name>
    <dbReference type="NCBI Taxonomy" id="1908524"/>
    <lineage>
        <taxon>Bacteria</taxon>
        <taxon>Pseudomonadati</taxon>
        <taxon>Pseudomonadota</taxon>
        <taxon>Alphaproteobacteria</taxon>
        <taxon>Sphingomonadales</taxon>
        <taxon>Sphingomonadaceae</taxon>
        <taxon>Novosphingobium</taxon>
    </lineage>
</organism>
<keyword evidence="5 6" id="KW-0472">Membrane</keyword>
<evidence type="ECO:0000256" key="2">
    <source>
        <dbReference type="ARBA" id="ARBA00022475"/>
    </source>
</evidence>
<keyword evidence="2" id="KW-1003">Cell membrane</keyword>